<keyword evidence="1" id="KW-0472">Membrane</keyword>
<feature type="transmembrane region" description="Helical" evidence="1">
    <location>
        <begin position="18"/>
        <end position="38"/>
    </location>
</feature>
<keyword evidence="3" id="KW-1185">Reference proteome</keyword>
<evidence type="ECO:0000256" key="1">
    <source>
        <dbReference type="SAM" id="Phobius"/>
    </source>
</evidence>
<keyword evidence="1" id="KW-0812">Transmembrane</keyword>
<dbReference type="Proteomes" id="UP000265515">
    <property type="component" value="Unassembled WGS sequence"/>
</dbReference>
<dbReference type="AlphaFoldDB" id="A0A388KCN3"/>
<protein>
    <submittedName>
        <fullName evidence="2">Uncharacterized protein</fullName>
    </submittedName>
</protein>
<organism evidence="2 3">
    <name type="scientific">Chara braunii</name>
    <name type="common">Braun's stonewort</name>
    <dbReference type="NCBI Taxonomy" id="69332"/>
    <lineage>
        <taxon>Eukaryota</taxon>
        <taxon>Viridiplantae</taxon>
        <taxon>Streptophyta</taxon>
        <taxon>Charophyceae</taxon>
        <taxon>Charales</taxon>
        <taxon>Characeae</taxon>
        <taxon>Chara</taxon>
    </lineage>
</organism>
<reference evidence="2 3" key="1">
    <citation type="journal article" date="2018" name="Cell">
        <title>The Chara Genome: Secondary Complexity and Implications for Plant Terrestrialization.</title>
        <authorList>
            <person name="Nishiyama T."/>
            <person name="Sakayama H."/>
            <person name="Vries J.D."/>
            <person name="Buschmann H."/>
            <person name="Saint-Marcoux D."/>
            <person name="Ullrich K.K."/>
            <person name="Haas F.B."/>
            <person name="Vanderstraeten L."/>
            <person name="Becker D."/>
            <person name="Lang D."/>
            <person name="Vosolsobe S."/>
            <person name="Rombauts S."/>
            <person name="Wilhelmsson P.K.I."/>
            <person name="Janitza P."/>
            <person name="Kern R."/>
            <person name="Heyl A."/>
            <person name="Rumpler F."/>
            <person name="Villalobos L.I.A.C."/>
            <person name="Clay J.M."/>
            <person name="Skokan R."/>
            <person name="Toyoda A."/>
            <person name="Suzuki Y."/>
            <person name="Kagoshima H."/>
            <person name="Schijlen E."/>
            <person name="Tajeshwar N."/>
            <person name="Catarino B."/>
            <person name="Hetherington A.J."/>
            <person name="Saltykova A."/>
            <person name="Bonnot C."/>
            <person name="Breuninger H."/>
            <person name="Symeonidi A."/>
            <person name="Radhakrishnan G.V."/>
            <person name="Van Nieuwerburgh F."/>
            <person name="Deforce D."/>
            <person name="Chang C."/>
            <person name="Karol K.G."/>
            <person name="Hedrich R."/>
            <person name="Ulvskov P."/>
            <person name="Glockner G."/>
            <person name="Delwiche C.F."/>
            <person name="Petrasek J."/>
            <person name="Van de Peer Y."/>
            <person name="Friml J."/>
            <person name="Beilby M."/>
            <person name="Dolan L."/>
            <person name="Kohara Y."/>
            <person name="Sugano S."/>
            <person name="Fujiyama A."/>
            <person name="Delaux P.-M."/>
            <person name="Quint M."/>
            <person name="TheiBen G."/>
            <person name="Hagemann M."/>
            <person name="Harholt J."/>
            <person name="Dunand C."/>
            <person name="Zachgo S."/>
            <person name="Langdale J."/>
            <person name="Maumus F."/>
            <person name="Straeten D.V.D."/>
            <person name="Gould S.B."/>
            <person name="Rensing S.A."/>
        </authorList>
    </citation>
    <scope>NUCLEOTIDE SEQUENCE [LARGE SCALE GENOMIC DNA]</scope>
    <source>
        <strain evidence="2 3">S276</strain>
    </source>
</reference>
<dbReference type="EMBL" id="BFEA01000092">
    <property type="protein sequence ID" value="GBG67766.1"/>
    <property type="molecule type" value="Genomic_DNA"/>
</dbReference>
<proteinExistence type="predicted"/>
<keyword evidence="1" id="KW-1133">Transmembrane helix</keyword>
<comment type="caution">
    <text evidence="2">The sequence shown here is derived from an EMBL/GenBank/DDBJ whole genome shotgun (WGS) entry which is preliminary data.</text>
</comment>
<evidence type="ECO:0000313" key="3">
    <source>
        <dbReference type="Proteomes" id="UP000265515"/>
    </source>
</evidence>
<evidence type="ECO:0000313" key="2">
    <source>
        <dbReference type="EMBL" id="GBG67766.1"/>
    </source>
</evidence>
<accession>A0A388KCN3</accession>
<sequence length="193" mass="21297">MEVALCTRESRASSSLSAFSSVSPLAFFLLYFIAAIAFSTVAGSTNVANELVGEDFNLAEVVPRLIGGPWQPRSVRESKILSPGFEQSENWESSRYCDGQRAGMYMIPTTENCSSAYICFGEGQGYFLQCDSDFRERQRVSFTNGEFKCGNTCALWHTGMVGHADAFEPMEEGRVLQSGMCADIYKFTSDKAE</sequence>
<dbReference type="Gramene" id="GBG67766">
    <property type="protein sequence ID" value="GBG67766"/>
    <property type="gene ID" value="CBR_g891"/>
</dbReference>
<name>A0A388KCN3_CHABU</name>
<gene>
    <name evidence="2" type="ORF">CBR_g891</name>
</gene>